<evidence type="ECO:0000256" key="4">
    <source>
        <dbReference type="ARBA" id="ARBA00023172"/>
    </source>
</evidence>
<dbReference type="Pfam" id="PF00589">
    <property type="entry name" value="Phage_integrase"/>
    <property type="match status" value="1"/>
</dbReference>
<evidence type="ECO:0000256" key="5">
    <source>
        <dbReference type="PROSITE-ProRule" id="PRU01248"/>
    </source>
</evidence>
<name>A0A2H0UB74_9BACT</name>
<accession>A0A2H0UB74</accession>
<dbReference type="SUPFAM" id="SSF56349">
    <property type="entry name" value="DNA breaking-rejoining enzymes"/>
    <property type="match status" value="1"/>
</dbReference>
<dbReference type="CDD" id="cd00397">
    <property type="entry name" value="DNA_BRE_C"/>
    <property type="match status" value="1"/>
</dbReference>
<comment type="caution">
    <text evidence="8">The sequence shown here is derived from an EMBL/GenBank/DDBJ whole genome shotgun (WGS) entry which is preliminary data.</text>
</comment>
<reference evidence="9" key="1">
    <citation type="submission" date="2017-09" db="EMBL/GenBank/DDBJ databases">
        <title>Depth-based differentiation of microbial function through sediment-hosted aquifers and enrichment of novel symbionts in the deep terrestrial subsurface.</title>
        <authorList>
            <person name="Probst A.J."/>
            <person name="Ladd B."/>
            <person name="Jarett J.K."/>
            <person name="Geller-Mcgrath D.E."/>
            <person name="Sieber C.M.K."/>
            <person name="Emerson J.B."/>
            <person name="Anantharaman K."/>
            <person name="Thomas B.C."/>
            <person name="Malmstrom R."/>
            <person name="Stieglmeier M."/>
            <person name="Klingl A."/>
            <person name="Woyke T."/>
            <person name="Ryan C.M."/>
            <person name="Banfield J.F."/>
        </authorList>
    </citation>
    <scope>NUCLEOTIDE SEQUENCE [LARGE SCALE GENOMIC DNA]</scope>
</reference>
<keyword evidence="2" id="KW-0229">DNA integration</keyword>
<evidence type="ECO:0000256" key="2">
    <source>
        <dbReference type="ARBA" id="ARBA00022908"/>
    </source>
</evidence>
<dbReference type="GO" id="GO:0003677">
    <property type="term" value="F:DNA binding"/>
    <property type="evidence" value="ECO:0007669"/>
    <property type="project" value="UniProtKB-UniRule"/>
</dbReference>
<evidence type="ECO:0000313" key="8">
    <source>
        <dbReference type="EMBL" id="PIR83674.1"/>
    </source>
</evidence>
<dbReference type="Gene3D" id="1.10.150.130">
    <property type="match status" value="1"/>
</dbReference>
<dbReference type="PANTHER" id="PTHR30349">
    <property type="entry name" value="PHAGE INTEGRASE-RELATED"/>
    <property type="match status" value="1"/>
</dbReference>
<protein>
    <recommendedName>
        <fullName evidence="10">Tyr recombinase domain-containing protein</fullName>
    </recommendedName>
</protein>
<proteinExistence type="inferred from homology"/>
<dbReference type="GO" id="GO:0006310">
    <property type="term" value="P:DNA recombination"/>
    <property type="evidence" value="ECO:0007669"/>
    <property type="project" value="UniProtKB-KW"/>
</dbReference>
<dbReference type="PROSITE" id="PS51898">
    <property type="entry name" value="TYR_RECOMBINASE"/>
    <property type="match status" value="1"/>
</dbReference>
<organism evidence="8 9">
    <name type="scientific">Candidatus Kaiserbacteria bacterium CG10_big_fil_rev_8_21_14_0_10_51_14</name>
    <dbReference type="NCBI Taxonomy" id="1974610"/>
    <lineage>
        <taxon>Bacteria</taxon>
        <taxon>Candidatus Kaiseribacteriota</taxon>
    </lineage>
</organism>
<feature type="domain" description="Tyr recombinase" evidence="6">
    <location>
        <begin position="139"/>
        <end position="343"/>
    </location>
</feature>
<keyword evidence="4" id="KW-0233">DNA recombination</keyword>
<dbReference type="InterPro" id="IPR013762">
    <property type="entry name" value="Integrase-like_cat_sf"/>
</dbReference>
<dbReference type="InterPro" id="IPR011010">
    <property type="entry name" value="DNA_brk_join_enz"/>
</dbReference>
<dbReference type="InterPro" id="IPR050090">
    <property type="entry name" value="Tyrosine_recombinase_XerCD"/>
</dbReference>
<dbReference type="GO" id="GO:0015074">
    <property type="term" value="P:DNA integration"/>
    <property type="evidence" value="ECO:0007669"/>
    <property type="project" value="UniProtKB-KW"/>
</dbReference>
<dbReference type="AlphaFoldDB" id="A0A2H0UB74"/>
<evidence type="ECO:0000259" key="7">
    <source>
        <dbReference type="PROSITE" id="PS51900"/>
    </source>
</evidence>
<dbReference type="InterPro" id="IPR044068">
    <property type="entry name" value="CB"/>
</dbReference>
<keyword evidence="3 5" id="KW-0238">DNA-binding</keyword>
<feature type="domain" description="Core-binding (CB)" evidence="7">
    <location>
        <begin position="37"/>
        <end position="119"/>
    </location>
</feature>
<dbReference type="InterPro" id="IPR002104">
    <property type="entry name" value="Integrase_catalytic"/>
</dbReference>
<gene>
    <name evidence="8" type="ORF">COU18_03270</name>
</gene>
<dbReference type="PROSITE" id="PS51900">
    <property type="entry name" value="CB"/>
    <property type="match status" value="1"/>
</dbReference>
<dbReference type="Gene3D" id="1.10.443.10">
    <property type="entry name" value="Intergrase catalytic core"/>
    <property type="match status" value="1"/>
</dbReference>
<dbReference type="InterPro" id="IPR010998">
    <property type="entry name" value="Integrase_recombinase_N"/>
</dbReference>
<dbReference type="Pfam" id="PF02899">
    <property type="entry name" value="Phage_int_SAM_1"/>
    <property type="match status" value="1"/>
</dbReference>
<dbReference type="InterPro" id="IPR004107">
    <property type="entry name" value="Integrase_SAM-like_N"/>
</dbReference>
<dbReference type="PANTHER" id="PTHR30349:SF41">
    <property type="entry name" value="INTEGRASE_RECOMBINASE PROTEIN MJ0367-RELATED"/>
    <property type="match status" value="1"/>
</dbReference>
<evidence type="ECO:0000256" key="1">
    <source>
        <dbReference type="ARBA" id="ARBA00008857"/>
    </source>
</evidence>
<evidence type="ECO:0000256" key="3">
    <source>
        <dbReference type="ARBA" id="ARBA00023125"/>
    </source>
</evidence>
<dbReference type="EMBL" id="PFBK01000008">
    <property type="protein sequence ID" value="PIR83674.1"/>
    <property type="molecule type" value="Genomic_DNA"/>
</dbReference>
<sequence length="354" mass="40213">MLEETGRFPPPNYGAGNLTYTTQLQPANRFAGIFSMMPLNEAIKIYIDHMTAEHKSTATIKGYGGALMQFCLYLRNPLINLVTPDEVVLYFKQRKELGWKRNSMVVPAMALRKFFEYWKRKGHPVLDYQMLPVVQKEGTEPRIATQESLEKVLAQCAGESIYDVRNRAIILMISDTGMRNGELCSMDVDIMDKCEVTEENGAKQYSHVIRTEKARSSRHPHRRVFWYEETHAALSKWLEMREEYTHMFPPRHPEALFISTKDSHGKVGSRMTPFTVGLVLRRLSEKAGIETVNAHSLRHKFGADSAENGLNNSNISDLMGHANMTSSFVYTHLRGPGLGSAHRKVKPVINESPP</sequence>
<evidence type="ECO:0000313" key="9">
    <source>
        <dbReference type="Proteomes" id="UP000231192"/>
    </source>
</evidence>
<evidence type="ECO:0000259" key="6">
    <source>
        <dbReference type="PROSITE" id="PS51898"/>
    </source>
</evidence>
<dbReference type="Proteomes" id="UP000231192">
    <property type="component" value="Unassembled WGS sequence"/>
</dbReference>
<evidence type="ECO:0008006" key="10">
    <source>
        <dbReference type="Google" id="ProtNLM"/>
    </source>
</evidence>
<comment type="similarity">
    <text evidence="1">Belongs to the 'phage' integrase family.</text>
</comment>